<comment type="caution">
    <text evidence="2">The sequence shown here is derived from an EMBL/GenBank/DDBJ whole genome shotgun (WGS) entry which is preliminary data.</text>
</comment>
<organism evidence="2 3">
    <name type="scientific">Heracleum sosnowskyi</name>
    <dbReference type="NCBI Taxonomy" id="360622"/>
    <lineage>
        <taxon>Eukaryota</taxon>
        <taxon>Viridiplantae</taxon>
        <taxon>Streptophyta</taxon>
        <taxon>Embryophyta</taxon>
        <taxon>Tracheophyta</taxon>
        <taxon>Spermatophyta</taxon>
        <taxon>Magnoliopsida</taxon>
        <taxon>eudicotyledons</taxon>
        <taxon>Gunneridae</taxon>
        <taxon>Pentapetalae</taxon>
        <taxon>asterids</taxon>
        <taxon>campanulids</taxon>
        <taxon>Apiales</taxon>
        <taxon>Apiaceae</taxon>
        <taxon>Apioideae</taxon>
        <taxon>apioid superclade</taxon>
        <taxon>Tordylieae</taxon>
        <taxon>Tordyliinae</taxon>
        <taxon>Heracleum</taxon>
    </lineage>
</organism>
<evidence type="ECO:0000313" key="3">
    <source>
        <dbReference type="Proteomes" id="UP001237642"/>
    </source>
</evidence>
<reference evidence="2" key="2">
    <citation type="submission" date="2023-05" db="EMBL/GenBank/DDBJ databases">
        <authorList>
            <person name="Schelkunov M.I."/>
        </authorList>
    </citation>
    <scope>NUCLEOTIDE SEQUENCE</scope>
    <source>
        <strain evidence="2">Hsosn_3</strain>
        <tissue evidence="2">Leaf</tissue>
    </source>
</reference>
<feature type="signal peptide" evidence="1">
    <location>
        <begin position="1"/>
        <end position="20"/>
    </location>
</feature>
<feature type="chain" id="PRO_5041917945" evidence="1">
    <location>
        <begin position="21"/>
        <end position="129"/>
    </location>
</feature>
<accession>A0AAD8JG23</accession>
<dbReference type="AlphaFoldDB" id="A0AAD8JG23"/>
<keyword evidence="1" id="KW-0732">Signal</keyword>
<keyword evidence="3" id="KW-1185">Reference proteome</keyword>
<sequence length="129" mass="14469">MCRVQILLCFALLFSHACNARPFSAQLSTKKNIKGCLLYKSILLPAQPSTLIKLENGMRKEAKVAHHSNIQTDCRDDRRSESDEYVKMNTKAANVEAHSAAGGAPEMASWKLLFLMDYSPPKRRPPVHN</sequence>
<name>A0AAD8JG23_9APIA</name>
<dbReference type="EMBL" id="JAUIZM010000001">
    <property type="protein sequence ID" value="KAK1402809.1"/>
    <property type="molecule type" value="Genomic_DNA"/>
</dbReference>
<dbReference type="Proteomes" id="UP001237642">
    <property type="component" value="Unassembled WGS sequence"/>
</dbReference>
<gene>
    <name evidence="2" type="ORF">POM88_002414</name>
</gene>
<reference evidence="2" key="1">
    <citation type="submission" date="2023-02" db="EMBL/GenBank/DDBJ databases">
        <title>Genome of toxic invasive species Heracleum sosnowskyi carries increased number of genes despite the absence of recent whole-genome duplications.</title>
        <authorList>
            <person name="Schelkunov M."/>
            <person name="Shtratnikova V."/>
            <person name="Makarenko M."/>
            <person name="Klepikova A."/>
            <person name="Omelchenko D."/>
            <person name="Novikova G."/>
            <person name="Obukhova E."/>
            <person name="Bogdanov V."/>
            <person name="Penin A."/>
            <person name="Logacheva M."/>
        </authorList>
    </citation>
    <scope>NUCLEOTIDE SEQUENCE</scope>
    <source>
        <strain evidence="2">Hsosn_3</strain>
        <tissue evidence="2">Leaf</tissue>
    </source>
</reference>
<proteinExistence type="predicted"/>
<evidence type="ECO:0000256" key="1">
    <source>
        <dbReference type="SAM" id="SignalP"/>
    </source>
</evidence>
<protein>
    <submittedName>
        <fullName evidence="2">Uncharacterized protein</fullName>
    </submittedName>
</protein>
<evidence type="ECO:0000313" key="2">
    <source>
        <dbReference type="EMBL" id="KAK1402809.1"/>
    </source>
</evidence>